<proteinExistence type="inferred from homology"/>
<dbReference type="Pfam" id="PF25150">
    <property type="entry name" value="TPR_Trm732"/>
    <property type="match status" value="1"/>
</dbReference>
<keyword evidence="7" id="KW-1185">Reference proteome</keyword>
<dbReference type="PANTHER" id="PTHR14387">
    <property type="entry name" value="THADA/DEATH RECEPTOR INTERACTING PROTEIN"/>
    <property type="match status" value="1"/>
</dbReference>
<dbReference type="PANTHER" id="PTHR14387:SF0">
    <property type="entry name" value="DUF2428 DOMAIN-CONTAINING PROTEIN"/>
    <property type="match status" value="1"/>
</dbReference>
<protein>
    <submittedName>
        <fullName evidence="6">Death-receptor fusion protein-domain-containing protein</fullName>
    </submittedName>
</protein>
<dbReference type="Proteomes" id="UP001610446">
    <property type="component" value="Unassembled WGS sequence"/>
</dbReference>
<evidence type="ECO:0000259" key="5">
    <source>
        <dbReference type="Pfam" id="PF25151"/>
    </source>
</evidence>
<dbReference type="InterPro" id="IPR051954">
    <property type="entry name" value="tRNA_methyltransferase_THADA"/>
</dbReference>
<gene>
    <name evidence="6" type="ORF">BJY01DRAFT_83668</name>
</gene>
<evidence type="ECO:0000256" key="2">
    <source>
        <dbReference type="ARBA" id="ARBA00022694"/>
    </source>
</evidence>
<accession>A0ABR4J697</accession>
<dbReference type="InterPro" id="IPR056843">
    <property type="entry name" value="THADA-like_TPR"/>
</dbReference>
<name>A0ABR4J697_9EURO</name>
<dbReference type="InterPro" id="IPR019442">
    <property type="entry name" value="THADA/TRM732_DUF2428"/>
</dbReference>
<reference evidence="6 7" key="1">
    <citation type="submission" date="2024-07" db="EMBL/GenBank/DDBJ databases">
        <title>Section-level genome sequencing and comparative genomics of Aspergillus sections Usti and Cavernicolus.</title>
        <authorList>
            <consortium name="Lawrence Berkeley National Laboratory"/>
            <person name="Nybo J.L."/>
            <person name="Vesth T.C."/>
            <person name="Theobald S."/>
            <person name="Frisvad J.C."/>
            <person name="Larsen T.O."/>
            <person name="Kjaerboelling I."/>
            <person name="Rothschild-Mancinelli K."/>
            <person name="Lyhne E.K."/>
            <person name="Kogle M.E."/>
            <person name="Barry K."/>
            <person name="Clum A."/>
            <person name="Na H."/>
            <person name="Ledsgaard L."/>
            <person name="Lin J."/>
            <person name="Lipzen A."/>
            <person name="Kuo A."/>
            <person name="Riley R."/>
            <person name="Mondo S."/>
            <person name="Labutti K."/>
            <person name="Haridas S."/>
            <person name="Pangalinan J."/>
            <person name="Salamov A.A."/>
            <person name="Simmons B.A."/>
            <person name="Magnuson J.K."/>
            <person name="Chen J."/>
            <person name="Drula E."/>
            <person name="Henrissat B."/>
            <person name="Wiebenga A."/>
            <person name="Lubbers R.J."/>
            <person name="Gomes A.C."/>
            <person name="Makela M.R."/>
            <person name="Stajich J."/>
            <person name="Grigoriev I.V."/>
            <person name="Mortensen U.H."/>
            <person name="De Vries R.P."/>
            <person name="Baker S.E."/>
            <person name="Andersen M.R."/>
        </authorList>
    </citation>
    <scope>NUCLEOTIDE SEQUENCE [LARGE SCALE GENOMIC DNA]</scope>
    <source>
        <strain evidence="6 7">CBS 123904</strain>
    </source>
</reference>
<feature type="domain" description="DUF2428" evidence="3">
    <location>
        <begin position="726"/>
        <end position="962"/>
    </location>
</feature>
<evidence type="ECO:0000259" key="3">
    <source>
        <dbReference type="Pfam" id="PF10350"/>
    </source>
</evidence>
<feature type="domain" description="tRNA (32-2'-O)-methyltransferase regulator THADA-like C-terminal TPR repeats region" evidence="5">
    <location>
        <begin position="964"/>
        <end position="1117"/>
    </location>
</feature>
<dbReference type="SUPFAM" id="SSF48371">
    <property type="entry name" value="ARM repeat"/>
    <property type="match status" value="1"/>
</dbReference>
<evidence type="ECO:0000313" key="6">
    <source>
        <dbReference type="EMBL" id="KAL2834612.1"/>
    </source>
</evidence>
<organism evidence="6 7">
    <name type="scientific">Aspergillus pseudoustus</name>
    <dbReference type="NCBI Taxonomy" id="1810923"/>
    <lineage>
        <taxon>Eukaryota</taxon>
        <taxon>Fungi</taxon>
        <taxon>Dikarya</taxon>
        <taxon>Ascomycota</taxon>
        <taxon>Pezizomycotina</taxon>
        <taxon>Eurotiomycetes</taxon>
        <taxon>Eurotiomycetidae</taxon>
        <taxon>Eurotiales</taxon>
        <taxon>Aspergillaceae</taxon>
        <taxon>Aspergillus</taxon>
        <taxon>Aspergillus subgen. Nidulantes</taxon>
    </lineage>
</organism>
<dbReference type="InterPro" id="IPR016024">
    <property type="entry name" value="ARM-type_fold"/>
</dbReference>
<dbReference type="InterPro" id="IPR056842">
    <property type="entry name" value="THADA-like_TPR_C"/>
</dbReference>
<comment type="similarity">
    <text evidence="1">Belongs to the THADA family.</text>
</comment>
<evidence type="ECO:0000259" key="4">
    <source>
        <dbReference type="Pfam" id="PF25150"/>
    </source>
</evidence>
<dbReference type="Pfam" id="PF25151">
    <property type="entry name" value="TPR_Trm732_C"/>
    <property type="match status" value="1"/>
</dbReference>
<dbReference type="Pfam" id="PF10350">
    <property type="entry name" value="DUF2428"/>
    <property type="match status" value="1"/>
</dbReference>
<dbReference type="EMBL" id="JBFXLU010000220">
    <property type="protein sequence ID" value="KAL2834612.1"/>
    <property type="molecule type" value="Genomic_DNA"/>
</dbReference>
<feature type="domain" description="tRNA (32-2'-O)-methyltransferase regulator THADA-like TPR repeats region" evidence="4">
    <location>
        <begin position="298"/>
        <end position="585"/>
    </location>
</feature>
<evidence type="ECO:0000256" key="1">
    <source>
        <dbReference type="ARBA" id="ARBA00010409"/>
    </source>
</evidence>
<dbReference type="Pfam" id="PF26523">
    <property type="entry name" value="Trm732_C"/>
    <property type="match status" value="1"/>
</dbReference>
<keyword evidence="2" id="KW-0819">tRNA processing</keyword>
<sequence>MSKNMAPEPLRTARGEITPIDMEQISQNIQLLPADTLEKIAKGPLVKFTHTCDDIEKAKRVFTSLLQTFGSASISPNHTTAACNALSAFLDAAFVSKSQELQRLARSQETLFLVFDNFLTRFKDVKPRPMKQVLESLAVILAKSREAPENSGAKKAFVNAVLPSIILGEPRSRLKASIIALETLIRKNAIHALELISLVHDWLLRNPERWTIVLQEECRVSSIDIPRFLQRYSSKSASDLHHKEISVEILLLGLLNRTKAFELAASAGEVMTIFFRKLQQPAGSAAPPAEDEKSLTLVWVKPVKDFLLHNLEILDKLTHSILQRLFEVSIGGFRRFIDTLPLNGLLSGDMSSSSSAELTLLFASLQLAKKIGLVHEDHYFSKSPAGNAQDSNVLVLKSEFIGQFLFHHDFNIKLAALSLLIMAPSTTKPLSSDAIRAIIKSLPSLHAESDPGSRGEILSLVRGLIIRLKGGVLANKENPVQYKTANKKLVPIFERDDEETQACMKDYMAFLMADLRPTASYHRHSMALKTILLLLESCLDERYSGSVSNKPEHREIKWKFHLEIFGPRLERLLVDLLLDPFDEVRSTALHLLKLFPKPVLFGGAGRVTEKPGLLVALDKAGQLASNTSRADHADTVARLYSVIFYTADSREPSETSWWDTKLGVVETILKKLEDKLSSPEGLFNSALRDAPLHGYLCAIRYIVSAPNFYTLVSSEISPGVENWRSVHNRISAICDRVWDEVKPQLCIDSPEGHAAEDIEDLEVGPKDILSYSWRALRESSLLLHATLSNETYGPEGSSGLTRDDYAKIGKSSFTQLAELRHRGAFSTVAQTFSTCSQRCGQSSDPEISALPLIWYQEAKKIIFETASKLTRRSAGLPALIAGILLSNPGGPLFQKVVRELQDVAHLPAQLDVRSQTVELPQVHAMNCLREVYNNARLGPHTESYIMPALNLSAERMGSPIWALRNAGLMLFRALMNRMCRNDFQRFGGKSGSEPGARISFQKYPGLVRLLSSLLTAPENTEDAQQAESAIVTERVFPALELIAEKIPNASETEEDAMLLRLIREYLKSPVWGIREHAARVYSSLLTRTNILEDVRTLLDARDAETQNYLHGESVCVRYALRRFAFTPSAFWNEHIEKVNAAIKDIFAAIYPVARSPFVTTTLLEMLSDAVERSVESGAERNMIELMDHAFATYDILETLGFAFDSSNPSWSTLSTTRAFSLWRRQLAWITVLRILVRGETSELHTLLHNVATLDPNACQWLLERLHETFGTKESYRQILTALYSSIIVGELPLEAKTPAISNLALHLQCAIKSGSSLQTLNLPWQELTAQIKIGSTKKGFNRDRADADLQLEGCLLALKSVSRPQIPETEVLEWATRLRFALREETEFTTRYAAVTSIVAFAQAHRPSESQPRVDLGFLEIYLILYDLLNDDDEELRDIAAATASHILSYSSVSPSRAVILSPLNASELFATFLADNYADSRVLSTKAVRYILGQEPRIGDVSSGKGLTAVSTTVAELRKERTILFEEEKQNLFIEEVREADIWSGVLTRLRKDAFEKELLGEVFDWVSEGLACFSDVLGRQDGEDGMIGWLAKPEAYTLGVQLTSLAGVLVSREFEALDILGDRRAIIRERLQTLLERGKAALLHEDLVSRVQSALADS</sequence>
<comment type="caution">
    <text evidence="6">The sequence shown here is derived from an EMBL/GenBank/DDBJ whole genome shotgun (WGS) entry which is preliminary data.</text>
</comment>
<evidence type="ECO:0000313" key="7">
    <source>
        <dbReference type="Proteomes" id="UP001610446"/>
    </source>
</evidence>